<dbReference type="SMART" id="SM01208">
    <property type="entry name" value="G5"/>
    <property type="match status" value="1"/>
</dbReference>
<feature type="domain" description="G5" evidence="3">
    <location>
        <begin position="162"/>
        <end position="242"/>
    </location>
</feature>
<dbReference type="PROSITE" id="PS51109">
    <property type="entry name" value="G5"/>
    <property type="match status" value="1"/>
</dbReference>
<feature type="transmembrane region" description="Helical" evidence="2">
    <location>
        <begin position="20"/>
        <end position="39"/>
    </location>
</feature>
<dbReference type="AlphaFoldDB" id="A0A4P9C953"/>
<evidence type="ECO:0000256" key="1">
    <source>
        <dbReference type="ARBA" id="ARBA00022729"/>
    </source>
</evidence>
<keyword evidence="1" id="KW-0732">Signal</keyword>
<evidence type="ECO:0000256" key="2">
    <source>
        <dbReference type="SAM" id="Phobius"/>
    </source>
</evidence>
<evidence type="ECO:0000313" key="5">
    <source>
        <dbReference type="Proteomes" id="UP000218387"/>
    </source>
</evidence>
<dbReference type="Gene3D" id="2.20.230.10">
    <property type="entry name" value="Resuscitation-promoting factor rpfb"/>
    <property type="match status" value="1"/>
</dbReference>
<dbReference type="Pfam" id="PF07501">
    <property type="entry name" value="G5"/>
    <property type="match status" value="1"/>
</dbReference>
<dbReference type="RefSeq" id="WP_058693117.1">
    <property type="nucleotide sequence ID" value="NZ_CABJDW020000001.1"/>
</dbReference>
<protein>
    <submittedName>
        <fullName evidence="4">DUF348 domain-containing protein</fullName>
    </submittedName>
</protein>
<accession>A0A4P9C953</accession>
<gene>
    <name evidence="4" type="ORF">CPZ25_012340</name>
</gene>
<dbReference type="InterPro" id="IPR007137">
    <property type="entry name" value="DUF348"/>
</dbReference>
<dbReference type="Gene3D" id="1.10.10.2520">
    <property type="entry name" value="Cell wall hydrolase SleB, domain 1"/>
    <property type="match status" value="1"/>
</dbReference>
<reference evidence="4 5" key="1">
    <citation type="submission" date="2018-05" db="EMBL/GenBank/DDBJ databases">
        <title>Genome comparison of Eubacterium sp.</title>
        <authorList>
            <person name="Feng Y."/>
            <person name="Sanchez-Andrea I."/>
            <person name="Stams A.J.M."/>
            <person name="De Vos W.M."/>
        </authorList>
    </citation>
    <scope>NUCLEOTIDE SEQUENCE [LARGE SCALE GENOMIC DNA]</scope>
    <source>
        <strain evidence="4 5">YI</strain>
    </source>
</reference>
<dbReference type="KEGG" id="emt:CPZ25_012340"/>
<proteinExistence type="predicted"/>
<evidence type="ECO:0000259" key="3">
    <source>
        <dbReference type="PROSITE" id="PS51109"/>
    </source>
</evidence>
<dbReference type="EMBL" id="CP029487">
    <property type="protein sequence ID" value="QCT72080.1"/>
    <property type="molecule type" value="Genomic_DNA"/>
</dbReference>
<keyword evidence="2" id="KW-0812">Transmembrane</keyword>
<dbReference type="InterPro" id="IPR011098">
    <property type="entry name" value="G5_dom"/>
</dbReference>
<evidence type="ECO:0000313" key="4">
    <source>
        <dbReference type="EMBL" id="QCT72080.1"/>
    </source>
</evidence>
<name>A0A4P9C953_EUBML</name>
<keyword evidence="5" id="KW-1185">Reference proteome</keyword>
<dbReference type="Proteomes" id="UP000218387">
    <property type="component" value="Chromosome"/>
</dbReference>
<keyword evidence="2" id="KW-0472">Membrane</keyword>
<sequence>MNKLTLVKRFLKRYKKETAIISGLFVLVVIIGVTCAFNATKDVELVLDENKATAADAVKTEVINAQLQKSVEEVLQDQGYPVSEEYTISVDPDKKVKDVDTVTVKKNAVGQIKVDGKTVDYKSAAETVGDLLNDNNIQYDDDDIVTPAPSTALTTDVSNVTIARIEVKEEAGEKDIPFETEEKENAELEEGTRNVVTQGVVGKADFVDKVTYQDGVEVKRENISTNTKVEPVKEVVEVGTKKAVPESLASSPSPSAGNATQSAGSDFDLICAIVAHEGGTSYEGAMGVISCVMNRVDAGWGPDAVSVLTAPGQFASYLDGYYTQYLGNAPAAVQQAVTDCMEGGIRSHNFTSFRSYQTSGSVCIAGNWYF</sequence>
<dbReference type="Pfam" id="PF03990">
    <property type="entry name" value="DUF348"/>
    <property type="match status" value="1"/>
</dbReference>
<dbReference type="InterPro" id="IPR042047">
    <property type="entry name" value="SleB_dom1"/>
</dbReference>
<organism evidence="4 5">
    <name type="scientific">Eubacterium maltosivorans</name>
    <dbReference type="NCBI Taxonomy" id="2041044"/>
    <lineage>
        <taxon>Bacteria</taxon>
        <taxon>Bacillati</taxon>
        <taxon>Bacillota</taxon>
        <taxon>Clostridia</taxon>
        <taxon>Eubacteriales</taxon>
        <taxon>Eubacteriaceae</taxon>
        <taxon>Eubacterium</taxon>
    </lineage>
</organism>
<keyword evidence="2" id="KW-1133">Transmembrane helix</keyword>